<feature type="transmembrane region" description="Helical" evidence="9">
    <location>
        <begin position="309"/>
        <end position="332"/>
    </location>
</feature>
<dbReference type="Pfam" id="PF00999">
    <property type="entry name" value="Na_H_Exchanger"/>
    <property type="match status" value="1"/>
</dbReference>
<evidence type="ECO:0000313" key="11">
    <source>
        <dbReference type="EMBL" id="RLV55785.1"/>
    </source>
</evidence>
<reference evidence="11 12" key="1">
    <citation type="submission" date="2018-10" db="EMBL/GenBank/DDBJ databases">
        <title>Aeromicrobium sp. 9W16Y-2 whole genome shotgun sequence.</title>
        <authorList>
            <person name="Li F."/>
        </authorList>
    </citation>
    <scope>NUCLEOTIDE SEQUENCE [LARGE SCALE GENOMIC DNA]</scope>
    <source>
        <strain evidence="11 12">9W16Y-2</strain>
    </source>
</reference>
<sequence length="411" mass="44515">MPLDLTVALFSGALLLFSAFSSALQRMGLPGPLLALAFGALVGPHALDLLRIADVGMPPMTLLEETSRFTLAIGLSGVALRLPHGYWRAHVRWVACMIGLGMLIMLLVATGALWALLGVPFLTALLLGAIITPTDPIVTTPIVTGSLAEQKIPDSVRYNISSESGLNDGLAYLFVFLPILLIVRPERAWSELLTTVLLHEVVGAVVLGIAAGFCFGFLFNRVRRHHLIEESSYLGFVIPLALFVLGVGRLLGVDALLAVFLAAAVFGQVIPQTDEIQQDRLDDSVNRFFILPVFMLLGLALPFPQWAALGWGAAAALLLALVVRRVAAVWLLRPVLRTEHNRAETAFLSWFGPIGVSALFYATLAHRETGDSTVFTYVSLAITISVLLHGVTSAPLSFLLHRYQQKQEQRA</sequence>
<evidence type="ECO:0000256" key="9">
    <source>
        <dbReference type="SAM" id="Phobius"/>
    </source>
</evidence>
<dbReference type="OrthoDB" id="9810860at2"/>
<feature type="transmembrane region" description="Helical" evidence="9">
    <location>
        <begin position="344"/>
        <end position="362"/>
    </location>
</feature>
<keyword evidence="7" id="KW-0406">Ion transport</keyword>
<keyword evidence="8 9" id="KW-0472">Membrane</keyword>
<feature type="transmembrane region" description="Helical" evidence="9">
    <location>
        <begin position="121"/>
        <end position="144"/>
    </location>
</feature>
<proteinExistence type="predicted"/>
<feature type="domain" description="Cation/H+ exchanger transmembrane" evidence="10">
    <location>
        <begin position="16"/>
        <end position="397"/>
    </location>
</feature>
<organism evidence="11 12">
    <name type="scientific">Aeromicrobium phragmitis</name>
    <dbReference type="NCBI Taxonomy" id="2478914"/>
    <lineage>
        <taxon>Bacteria</taxon>
        <taxon>Bacillati</taxon>
        <taxon>Actinomycetota</taxon>
        <taxon>Actinomycetes</taxon>
        <taxon>Propionibacteriales</taxon>
        <taxon>Nocardioidaceae</taxon>
        <taxon>Aeromicrobium</taxon>
    </lineage>
</organism>
<gene>
    <name evidence="11" type="ORF">D9V41_10035</name>
</gene>
<keyword evidence="6 9" id="KW-1133">Transmembrane helix</keyword>
<dbReference type="Proteomes" id="UP000282515">
    <property type="component" value="Unassembled WGS sequence"/>
</dbReference>
<dbReference type="EMBL" id="RDBF01000006">
    <property type="protein sequence ID" value="RLV55785.1"/>
    <property type="molecule type" value="Genomic_DNA"/>
</dbReference>
<dbReference type="AlphaFoldDB" id="A0A3L8PK83"/>
<dbReference type="InterPro" id="IPR038770">
    <property type="entry name" value="Na+/solute_symporter_sf"/>
</dbReference>
<dbReference type="RefSeq" id="WP_121794422.1">
    <property type="nucleotide sequence ID" value="NZ_RDBF01000006.1"/>
</dbReference>
<feature type="transmembrane region" description="Helical" evidence="9">
    <location>
        <begin position="374"/>
        <end position="400"/>
    </location>
</feature>
<keyword evidence="4" id="KW-1003">Cell membrane</keyword>
<feature type="transmembrane region" description="Helical" evidence="9">
    <location>
        <begin position="231"/>
        <end position="249"/>
    </location>
</feature>
<name>A0A3L8PK83_9ACTN</name>
<keyword evidence="3" id="KW-0050">Antiport</keyword>
<dbReference type="Gene3D" id="1.20.1530.20">
    <property type="match status" value="1"/>
</dbReference>
<dbReference type="PANTHER" id="PTHR32507:SF8">
    <property type="entry name" value="CNH1P"/>
    <property type="match status" value="1"/>
</dbReference>
<feature type="transmembrane region" description="Helical" evidence="9">
    <location>
        <begin position="196"/>
        <end position="219"/>
    </location>
</feature>
<feature type="transmembrane region" description="Helical" evidence="9">
    <location>
        <begin position="255"/>
        <end position="273"/>
    </location>
</feature>
<evidence type="ECO:0000313" key="12">
    <source>
        <dbReference type="Proteomes" id="UP000282515"/>
    </source>
</evidence>
<protein>
    <submittedName>
        <fullName evidence="11">Sodium:proton exchanger</fullName>
    </submittedName>
</protein>
<dbReference type="GO" id="GO:1902600">
    <property type="term" value="P:proton transmembrane transport"/>
    <property type="evidence" value="ECO:0007669"/>
    <property type="project" value="InterPro"/>
</dbReference>
<evidence type="ECO:0000256" key="4">
    <source>
        <dbReference type="ARBA" id="ARBA00022475"/>
    </source>
</evidence>
<keyword evidence="5 9" id="KW-0812">Transmembrane</keyword>
<evidence type="ECO:0000256" key="2">
    <source>
        <dbReference type="ARBA" id="ARBA00022448"/>
    </source>
</evidence>
<feature type="transmembrane region" description="Helical" evidence="9">
    <location>
        <begin position="91"/>
        <end position="115"/>
    </location>
</feature>
<dbReference type="PANTHER" id="PTHR32507">
    <property type="entry name" value="NA(+)/H(+) ANTIPORTER 1"/>
    <property type="match status" value="1"/>
</dbReference>
<dbReference type="GO" id="GO:0015297">
    <property type="term" value="F:antiporter activity"/>
    <property type="evidence" value="ECO:0007669"/>
    <property type="project" value="UniProtKB-KW"/>
</dbReference>
<evidence type="ECO:0000259" key="10">
    <source>
        <dbReference type="Pfam" id="PF00999"/>
    </source>
</evidence>
<dbReference type="GO" id="GO:0005886">
    <property type="term" value="C:plasma membrane"/>
    <property type="evidence" value="ECO:0007669"/>
    <property type="project" value="UniProtKB-SubCell"/>
</dbReference>
<comment type="subcellular location">
    <subcellularLocation>
        <location evidence="1">Cell membrane</location>
        <topology evidence="1">Multi-pass membrane protein</topology>
    </subcellularLocation>
</comment>
<evidence type="ECO:0000256" key="3">
    <source>
        <dbReference type="ARBA" id="ARBA00022449"/>
    </source>
</evidence>
<keyword evidence="2" id="KW-0813">Transport</keyword>
<evidence type="ECO:0000256" key="6">
    <source>
        <dbReference type="ARBA" id="ARBA00022989"/>
    </source>
</evidence>
<evidence type="ECO:0000256" key="8">
    <source>
        <dbReference type="ARBA" id="ARBA00023136"/>
    </source>
</evidence>
<evidence type="ECO:0000256" key="5">
    <source>
        <dbReference type="ARBA" id="ARBA00022692"/>
    </source>
</evidence>
<feature type="transmembrane region" description="Helical" evidence="9">
    <location>
        <begin position="31"/>
        <end position="50"/>
    </location>
</feature>
<comment type="caution">
    <text evidence="11">The sequence shown here is derived from an EMBL/GenBank/DDBJ whole genome shotgun (WGS) entry which is preliminary data.</text>
</comment>
<evidence type="ECO:0000256" key="1">
    <source>
        <dbReference type="ARBA" id="ARBA00004651"/>
    </source>
</evidence>
<evidence type="ECO:0000256" key="7">
    <source>
        <dbReference type="ARBA" id="ARBA00023065"/>
    </source>
</evidence>
<feature type="transmembrane region" description="Helical" evidence="9">
    <location>
        <begin position="165"/>
        <end position="184"/>
    </location>
</feature>
<accession>A0A3L8PK83</accession>
<keyword evidence="12" id="KW-1185">Reference proteome</keyword>
<feature type="transmembrane region" description="Helical" evidence="9">
    <location>
        <begin position="285"/>
        <end position="303"/>
    </location>
</feature>
<dbReference type="InterPro" id="IPR006153">
    <property type="entry name" value="Cation/H_exchanger_TM"/>
</dbReference>